<evidence type="ECO:0000313" key="10">
    <source>
        <dbReference type="Proteomes" id="UP000185628"/>
    </source>
</evidence>
<evidence type="ECO:0000256" key="1">
    <source>
        <dbReference type="ARBA" id="ARBA00004167"/>
    </source>
</evidence>
<evidence type="ECO:0008006" key="11">
    <source>
        <dbReference type="Google" id="ProtNLM"/>
    </source>
</evidence>
<keyword evidence="10" id="KW-1185">Reference proteome</keyword>
<organism evidence="9 10">
    <name type="scientific">Bowdeniella nasicola</name>
    <dbReference type="NCBI Taxonomy" id="208480"/>
    <lineage>
        <taxon>Bacteria</taxon>
        <taxon>Bacillati</taxon>
        <taxon>Actinomycetota</taxon>
        <taxon>Actinomycetes</taxon>
        <taxon>Actinomycetales</taxon>
        <taxon>Actinomycetaceae</taxon>
        <taxon>Bowdeniella</taxon>
    </lineage>
</organism>
<keyword evidence="7" id="KW-0472">Membrane</keyword>
<keyword evidence="2" id="KW-0813">Transport</keyword>
<proteinExistence type="predicted"/>
<dbReference type="PRINTS" id="PR01506">
    <property type="entry name" value="TATBPROTEIN"/>
</dbReference>
<evidence type="ECO:0000256" key="6">
    <source>
        <dbReference type="ARBA" id="ARBA00023010"/>
    </source>
</evidence>
<sequence length="144" mass="15065">MGPLSGTEILIIMVVGLIVVGPENLPKAAAQLGRFVRQAKDFTNQAKERVKEELGPDINDLDLKSLDPRQYDPRRIVRDALRDDPVPTAATPAAPAIRQAPGAPAASASPLAAATPMSMAGGSGRANPYQFVPGAPAPFDNEAT</sequence>
<keyword evidence="5" id="KW-1133">Transmembrane helix</keyword>
<dbReference type="RefSeq" id="WP_073717100.1">
    <property type="nucleotide sequence ID" value="NZ_MQVR01000061.1"/>
</dbReference>
<evidence type="ECO:0000256" key="2">
    <source>
        <dbReference type="ARBA" id="ARBA00022448"/>
    </source>
</evidence>
<accession>A0A1Q5Q135</accession>
<dbReference type="Pfam" id="PF02416">
    <property type="entry name" value="TatA_B_E"/>
    <property type="match status" value="1"/>
</dbReference>
<keyword evidence="4" id="KW-0653">Protein transport</keyword>
<evidence type="ECO:0000256" key="4">
    <source>
        <dbReference type="ARBA" id="ARBA00022927"/>
    </source>
</evidence>
<comment type="caution">
    <text evidence="9">The sequence shown here is derived from an EMBL/GenBank/DDBJ whole genome shotgun (WGS) entry which is preliminary data.</text>
</comment>
<gene>
    <name evidence="9" type="ORF">BSZ39_09505</name>
</gene>
<dbReference type="GO" id="GO:0015031">
    <property type="term" value="P:protein transport"/>
    <property type="evidence" value="ECO:0007669"/>
    <property type="project" value="UniProtKB-KW"/>
</dbReference>
<keyword evidence="3" id="KW-0812">Transmembrane</keyword>
<name>A0A1Q5Q135_9ACTO</name>
<evidence type="ECO:0000256" key="5">
    <source>
        <dbReference type="ARBA" id="ARBA00022989"/>
    </source>
</evidence>
<dbReference type="GO" id="GO:0016020">
    <property type="term" value="C:membrane"/>
    <property type="evidence" value="ECO:0007669"/>
    <property type="project" value="UniProtKB-ARBA"/>
</dbReference>
<evidence type="ECO:0000256" key="7">
    <source>
        <dbReference type="ARBA" id="ARBA00023136"/>
    </source>
</evidence>
<comment type="subcellular location">
    <subcellularLocation>
        <location evidence="1">Membrane</location>
        <topology evidence="1">Single-pass membrane protein</topology>
    </subcellularLocation>
</comment>
<evidence type="ECO:0000256" key="8">
    <source>
        <dbReference type="SAM" id="MobiDB-lite"/>
    </source>
</evidence>
<evidence type="ECO:0000313" key="9">
    <source>
        <dbReference type="EMBL" id="OKL53439.1"/>
    </source>
</evidence>
<keyword evidence="6" id="KW-0811">Translocation</keyword>
<dbReference type="Gene3D" id="1.20.5.3310">
    <property type="match status" value="1"/>
</dbReference>
<evidence type="ECO:0000256" key="3">
    <source>
        <dbReference type="ARBA" id="ARBA00022692"/>
    </source>
</evidence>
<feature type="region of interest" description="Disordered" evidence="8">
    <location>
        <begin position="79"/>
        <end position="144"/>
    </location>
</feature>
<feature type="compositionally biased region" description="Low complexity" evidence="8">
    <location>
        <begin position="87"/>
        <end position="120"/>
    </location>
</feature>
<reference evidence="10" key="1">
    <citation type="submission" date="2016-12" db="EMBL/GenBank/DDBJ databases">
        <authorList>
            <person name="Meng X."/>
        </authorList>
    </citation>
    <scope>NUCLEOTIDE SEQUENCE [LARGE SCALE GENOMIC DNA]</scope>
    <source>
        <strain evidence="10">DSM 19116</strain>
    </source>
</reference>
<dbReference type="InterPro" id="IPR003369">
    <property type="entry name" value="TatA/B/E"/>
</dbReference>
<dbReference type="AlphaFoldDB" id="A0A1Q5Q135"/>
<dbReference type="Proteomes" id="UP000185628">
    <property type="component" value="Unassembled WGS sequence"/>
</dbReference>
<dbReference type="EMBL" id="MQVR01000061">
    <property type="protein sequence ID" value="OKL53439.1"/>
    <property type="molecule type" value="Genomic_DNA"/>
</dbReference>
<protein>
    <recommendedName>
        <fullName evidence="11">Sec-independent protein translocase protein TatB</fullName>
    </recommendedName>
</protein>
<dbReference type="OrthoDB" id="3267321at2"/>